<keyword evidence="3" id="KW-0408">Iron</keyword>
<comment type="cofactor">
    <cofactor evidence="6">
        <name>Ca(2+)</name>
        <dbReference type="ChEBI" id="CHEBI:29108"/>
    </cofactor>
    <text evidence="6">Binds 2 calcium ions per subunit.</text>
</comment>
<dbReference type="InterPro" id="IPR001621">
    <property type="entry name" value="Ligninase"/>
</dbReference>
<evidence type="ECO:0000256" key="5">
    <source>
        <dbReference type="ARBA" id="ARBA00023180"/>
    </source>
</evidence>
<reference evidence="9 10" key="1">
    <citation type="journal article" date="2024" name="Commun. Biol.">
        <title>Comparative genomic analysis of thermophilic fungi reveals convergent evolutionary adaptations and gene losses.</title>
        <authorList>
            <person name="Steindorff A.S."/>
            <person name="Aguilar-Pontes M.V."/>
            <person name="Robinson A.J."/>
            <person name="Andreopoulos B."/>
            <person name="LaButti K."/>
            <person name="Kuo A."/>
            <person name="Mondo S."/>
            <person name="Riley R."/>
            <person name="Otillar R."/>
            <person name="Haridas S."/>
            <person name="Lipzen A."/>
            <person name="Grimwood J."/>
            <person name="Schmutz J."/>
            <person name="Clum A."/>
            <person name="Reid I.D."/>
            <person name="Moisan M.C."/>
            <person name="Butler G."/>
            <person name="Nguyen T.T.M."/>
            <person name="Dewar K."/>
            <person name="Conant G."/>
            <person name="Drula E."/>
            <person name="Henrissat B."/>
            <person name="Hansel C."/>
            <person name="Singer S."/>
            <person name="Hutchinson M.I."/>
            <person name="de Vries R.P."/>
            <person name="Natvig D.O."/>
            <person name="Powell A.J."/>
            <person name="Tsang A."/>
            <person name="Grigoriev I.V."/>
        </authorList>
    </citation>
    <scope>NUCLEOTIDE SEQUENCE [LARGE SCALE GENOMIC DNA]</scope>
    <source>
        <strain evidence="9 10">CBS 494.80</strain>
    </source>
</reference>
<keyword evidence="5" id="KW-0325">Glycoprotein</keyword>
<dbReference type="Proteomes" id="UP001595075">
    <property type="component" value="Unassembled WGS sequence"/>
</dbReference>
<evidence type="ECO:0000256" key="2">
    <source>
        <dbReference type="ARBA" id="ARBA00022559"/>
    </source>
</evidence>
<keyword evidence="6" id="KW-0479">Metal-binding</keyword>
<comment type="caution">
    <text evidence="9">The sequence shown here is derived from an EMBL/GenBank/DDBJ whole genome shotgun (WGS) entry which is preliminary data.</text>
</comment>
<keyword evidence="2 6" id="KW-0575">Peroxidase</keyword>
<dbReference type="PANTHER" id="PTHR31356:SF66">
    <property type="entry name" value="CATALASE-PEROXIDASE"/>
    <property type="match status" value="1"/>
</dbReference>
<keyword evidence="4 6" id="KW-0560">Oxidoreductase</keyword>
<accession>A0ABR4CRH9</accession>
<dbReference type="EC" id="1.11.1.-" evidence="6"/>
<dbReference type="EMBL" id="JAZHXI010000004">
    <property type="protein sequence ID" value="KAL2072618.1"/>
    <property type="molecule type" value="Genomic_DNA"/>
</dbReference>
<evidence type="ECO:0000256" key="7">
    <source>
        <dbReference type="SAM" id="MobiDB-lite"/>
    </source>
</evidence>
<proteinExistence type="inferred from homology"/>
<gene>
    <name evidence="9" type="ORF">VTL71DRAFT_11961</name>
</gene>
<sequence length="303" mass="31822">MRFTLVLLISATVSVVHSLNFPEIRSVATKYTEKLSRSLHTYSSITTRSSPQVEAAFHDCGTWDNTQGETGGCDGSLILANEAYTLPENNGLQSISTTLLNVQQKYNTAAVPVSVADIIQVAASVATLTCPGGPKVATYVGRKDSSNLAPGGRLPDVHASGESLYNLFLAKGFKASELAALLGAHSTSKALGQPNIPSGTPQDSTPGLWDVAYYGQTLKPVAGMTPFQSDINLAAHPVVGKEFKGLVGSQGKWTSAYANAMAKMALLGVPGGKRNLIDCTGALPRGTSSKRDVRGASINDRVR</sequence>
<dbReference type="InterPro" id="IPR002016">
    <property type="entry name" value="Haem_peroxidase"/>
</dbReference>
<keyword evidence="10" id="KW-1185">Reference proteome</keyword>
<feature type="signal peptide" evidence="6">
    <location>
        <begin position="1"/>
        <end position="18"/>
    </location>
</feature>
<feature type="compositionally biased region" description="Basic and acidic residues" evidence="7">
    <location>
        <begin position="289"/>
        <end position="303"/>
    </location>
</feature>
<keyword evidence="3" id="KW-0349">Heme</keyword>
<feature type="region of interest" description="Disordered" evidence="7">
    <location>
        <begin position="282"/>
        <end position="303"/>
    </location>
</feature>
<evidence type="ECO:0000313" key="9">
    <source>
        <dbReference type="EMBL" id="KAL2072618.1"/>
    </source>
</evidence>
<evidence type="ECO:0000256" key="3">
    <source>
        <dbReference type="ARBA" id="ARBA00022617"/>
    </source>
</evidence>
<evidence type="ECO:0000259" key="8">
    <source>
        <dbReference type="PROSITE" id="PS50873"/>
    </source>
</evidence>
<name>A0ABR4CRH9_9HELO</name>
<evidence type="ECO:0000256" key="4">
    <source>
        <dbReference type="ARBA" id="ARBA00023002"/>
    </source>
</evidence>
<dbReference type="PROSITE" id="PS50873">
    <property type="entry name" value="PEROXIDASE_4"/>
    <property type="match status" value="1"/>
</dbReference>
<dbReference type="PANTHER" id="PTHR31356">
    <property type="entry name" value="THYLAKOID LUMENAL 29 KDA PROTEIN, CHLOROPLASTIC-RELATED"/>
    <property type="match status" value="1"/>
</dbReference>
<protein>
    <recommendedName>
        <fullName evidence="6">Peroxidase</fullName>
        <ecNumber evidence="6">1.11.1.-</ecNumber>
    </recommendedName>
</protein>
<dbReference type="SUPFAM" id="SSF48113">
    <property type="entry name" value="Heme-dependent peroxidases"/>
    <property type="match status" value="1"/>
</dbReference>
<dbReference type="PRINTS" id="PR00462">
    <property type="entry name" value="LIGNINASE"/>
</dbReference>
<dbReference type="Gene3D" id="1.10.520.10">
    <property type="match status" value="1"/>
</dbReference>
<evidence type="ECO:0000256" key="6">
    <source>
        <dbReference type="RuleBase" id="RU363051"/>
    </source>
</evidence>
<dbReference type="Pfam" id="PF00141">
    <property type="entry name" value="peroxidase"/>
    <property type="match status" value="1"/>
</dbReference>
<organism evidence="9 10">
    <name type="scientific">Oculimacula yallundae</name>
    <dbReference type="NCBI Taxonomy" id="86028"/>
    <lineage>
        <taxon>Eukaryota</taxon>
        <taxon>Fungi</taxon>
        <taxon>Dikarya</taxon>
        <taxon>Ascomycota</taxon>
        <taxon>Pezizomycotina</taxon>
        <taxon>Leotiomycetes</taxon>
        <taxon>Helotiales</taxon>
        <taxon>Ploettnerulaceae</taxon>
        <taxon>Oculimacula</taxon>
    </lineage>
</organism>
<keyword evidence="6" id="KW-0732">Signal</keyword>
<keyword evidence="6" id="KW-0106">Calcium</keyword>
<evidence type="ECO:0000256" key="1">
    <source>
        <dbReference type="ARBA" id="ARBA00006089"/>
    </source>
</evidence>
<dbReference type="Gene3D" id="1.10.420.10">
    <property type="entry name" value="Peroxidase, domain 2"/>
    <property type="match status" value="1"/>
</dbReference>
<evidence type="ECO:0000313" key="10">
    <source>
        <dbReference type="Proteomes" id="UP001595075"/>
    </source>
</evidence>
<dbReference type="PRINTS" id="PR00458">
    <property type="entry name" value="PEROXIDASE"/>
</dbReference>
<dbReference type="InterPro" id="IPR044831">
    <property type="entry name" value="Ccp1-like"/>
</dbReference>
<dbReference type="InterPro" id="IPR010255">
    <property type="entry name" value="Haem_peroxidase_sf"/>
</dbReference>
<feature type="domain" description="Plant heme peroxidase family profile" evidence="8">
    <location>
        <begin position="72"/>
        <end position="190"/>
    </location>
</feature>
<comment type="similarity">
    <text evidence="1 6">Belongs to the peroxidase family. Ligninase subfamily.</text>
</comment>
<feature type="chain" id="PRO_5044987018" description="Peroxidase" evidence="6">
    <location>
        <begin position="19"/>
        <end position="303"/>
    </location>
</feature>